<dbReference type="OrthoDB" id="5431298at2759"/>
<evidence type="ECO:0000313" key="2">
    <source>
        <dbReference type="EMBL" id="KAJ5180886.1"/>
    </source>
</evidence>
<accession>A0A9W9ISA0</accession>
<reference evidence="2" key="2">
    <citation type="journal article" date="2023" name="IMA Fungus">
        <title>Comparative genomic study of the Penicillium genus elucidates a diverse pangenome and 15 lateral gene transfer events.</title>
        <authorList>
            <person name="Petersen C."/>
            <person name="Sorensen T."/>
            <person name="Nielsen M.R."/>
            <person name="Sondergaard T.E."/>
            <person name="Sorensen J.L."/>
            <person name="Fitzpatrick D.A."/>
            <person name="Frisvad J.C."/>
            <person name="Nielsen K.L."/>
        </authorList>
    </citation>
    <scope>NUCLEOTIDE SEQUENCE</scope>
    <source>
        <strain evidence="2">IBT 21917</strain>
    </source>
</reference>
<keyword evidence="1" id="KW-0732">Signal</keyword>
<sequence length="220" mass="24212">MLVTKSTIAVALSLFSLTNAIPTGESSLLTAREEHQCKPGTNYYKCSNGFDGCCSAEACNPGGCPDETPACKDGKIRIYQPAMQTIQDGADPVSATNIDLYRSATEERYQTLTFTLPKKANSCVLGWHIPAERNFQASKNHAVVRIWEGTNSLGSSDFAYWPDTPGPRNNTMGPITCEQKVLLTSKLDVTPKQLKHDNQTEAYVSLVQNEQTGWYVEYDC</sequence>
<feature type="signal peptide" evidence="1">
    <location>
        <begin position="1"/>
        <end position="20"/>
    </location>
</feature>
<gene>
    <name evidence="2" type="ORF">N7492_004096</name>
</gene>
<dbReference type="Proteomes" id="UP001146351">
    <property type="component" value="Unassembled WGS sequence"/>
</dbReference>
<keyword evidence="3" id="KW-1185">Reference proteome</keyword>
<proteinExistence type="predicted"/>
<evidence type="ECO:0000256" key="1">
    <source>
        <dbReference type="SAM" id="SignalP"/>
    </source>
</evidence>
<reference evidence="2" key="1">
    <citation type="submission" date="2022-11" db="EMBL/GenBank/DDBJ databases">
        <authorList>
            <person name="Petersen C."/>
        </authorList>
    </citation>
    <scope>NUCLEOTIDE SEQUENCE</scope>
    <source>
        <strain evidence="2">IBT 21917</strain>
    </source>
</reference>
<feature type="chain" id="PRO_5040893147" description="Chitin-binding type-4 domain-containing protein" evidence="1">
    <location>
        <begin position="21"/>
        <end position="220"/>
    </location>
</feature>
<dbReference type="AlphaFoldDB" id="A0A9W9ISA0"/>
<evidence type="ECO:0008006" key="4">
    <source>
        <dbReference type="Google" id="ProtNLM"/>
    </source>
</evidence>
<organism evidence="2 3">
    <name type="scientific">Penicillium capsulatum</name>
    <dbReference type="NCBI Taxonomy" id="69766"/>
    <lineage>
        <taxon>Eukaryota</taxon>
        <taxon>Fungi</taxon>
        <taxon>Dikarya</taxon>
        <taxon>Ascomycota</taxon>
        <taxon>Pezizomycotina</taxon>
        <taxon>Eurotiomycetes</taxon>
        <taxon>Eurotiomycetidae</taxon>
        <taxon>Eurotiales</taxon>
        <taxon>Aspergillaceae</taxon>
        <taxon>Penicillium</taxon>
    </lineage>
</organism>
<name>A0A9W9ISA0_9EURO</name>
<comment type="caution">
    <text evidence="2">The sequence shown here is derived from an EMBL/GenBank/DDBJ whole genome shotgun (WGS) entry which is preliminary data.</text>
</comment>
<protein>
    <recommendedName>
        <fullName evidence="4">Chitin-binding type-4 domain-containing protein</fullName>
    </recommendedName>
</protein>
<dbReference type="EMBL" id="JAPQKO010000002">
    <property type="protein sequence ID" value="KAJ5180886.1"/>
    <property type="molecule type" value="Genomic_DNA"/>
</dbReference>
<evidence type="ECO:0000313" key="3">
    <source>
        <dbReference type="Proteomes" id="UP001146351"/>
    </source>
</evidence>